<protein>
    <submittedName>
        <fullName evidence="2">Uncharacterized protein LOC142177101</fullName>
    </submittedName>
</protein>
<evidence type="ECO:0000313" key="2">
    <source>
        <dbReference type="RefSeq" id="XP_075101663.1"/>
    </source>
</evidence>
<accession>A0AC58TWQ3</accession>
<reference evidence="2" key="2">
    <citation type="submission" date="2025-08" db="UniProtKB">
        <authorList>
            <consortium name="RefSeq"/>
        </authorList>
    </citation>
    <scope>IDENTIFICATION</scope>
    <source>
        <tissue evidence="2">Leaf</tissue>
    </source>
</reference>
<sequence length="271" mass="31232">MSRSCCKVPQETWQQGPVAKFLKKHGICAQYTMPGIPQQIGIAEKHNPTLMDMLLNMVPSKVVPNTPFELWMGRKPNLRHLHVWGCPAEARVYNPQENKLDSRTVSGYLIGYPEKSKKYMFYCPNNSSRIVEIVNARFFDNGEISGSVKKQSVEIKEVRVNILLPTNVPTSTQIPNIVHFIEEHFENAEQHLDEMLHEETNSQISEPQEITLRKSQRARKLAISDDYVVYFQESNFDTGLKKDPLLFSYAIESNESKKWIDAMKEKLKSME</sequence>
<dbReference type="RefSeq" id="XP_075101663.1">
    <property type="nucleotide sequence ID" value="XM_075245562.1"/>
</dbReference>
<gene>
    <name evidence="2" type="primary">LOC142177101</name>
</gene>
<name>A0AC58TWQ3_TOBAC</name>
<evidence type="ECO:0000313" key="1">
    <source>
        <dbReference type="Proteomes" id="UP000790787"/>
    </source>
</evidence>
<dbReference type="Proteomes" id="UP000790787">
    <property type="component" value="Chromosome 23"/>
</dbReference>
<proteinExistence type="predicted"/>
<reference evidence="1" key="1">
    <citation type="journal article" date="2014" name="Nat. Commun.">
        <title>The tobacco genome sequence and its comparison with those of tomato and potato.</title>
        <authorList>
            <person name="Sierro N."/>
            <person name="Battey J.N."/>
            <person name="Ouadi S."/>
            <person name="Bakaher N."/>
            <person name="Bovet L."/>
            <person name="Willig A."/>
            <person name="Goepfert S."/>
            <person name="Peitsch M.C."/>
            <person name="Ivanov N.V."/>
        </authorList>
    </citation>
    <scope>NUCLEOTIDE SEQUENCE [LARGE SCALE GENOMIC DNA]</scope>
</reference>
<organism evidence="1 2">
    <name type="scientific">Nicotiana tabacum</name>
    <name type="common">Common tobacco</name>
    <dbReference type="NCBI Taxonomy" id="4097"/>
    <lineage>
        <taxon>Eukaryota</taxon>
        <taxon>Viridiplantae</taxon>
        <taxon>Streptophyta</taxon>
        <taxon>Embryophyta</taxon>
        <taxon>Tracheophyta</taxon>
        <taxon>Spermatophyta</taxon>
        <taxon>Magnoliopsida</taxon>
        <taxon>eudicotyledons</taxon>
        <taxon>Gunneridae</taxon>
        <taxon>Pentapetalae</taxon>
        <taxon>asterids</taxon>
        <taxon>lamiids</taxon>
        <taxon>Solanales</taxon>
        <taxon>Solanaceae</taxon>
        <taxon>Nicotianoideae</taxon>
        <taxon>Nicotianeae</taxon>
        <taxon>Nicotiana</taxon>
    </lineage>
</organism>
<keyword evidence="1" id="KW-1185">Reference proteome</keyword>